<protein>
    <submittedName>
        <fullName evidence="2">Uncharacterized protein</fullName>
    </submittedName>
</protein>
<evidence type="ECO:0000256" key="1">
    <source>
        <dbReference type="SAM" id="MobiDB-lite"/>
    </source>
</evidence>
<dbReference type="EMBL" id="JARAWC010000025">
    <property type="protein sequence ID" value="MDX2963900.1"/>
    <property type="molecule type" value="Genomic_DNA"/>
</dbReference>
<evidence type="ECO:0000313" key="5">
    <source>
        <dbReference type="Proteomes" id="UP001282288"/>
    </source>
</evidence>
<dbReference type="GeneID" id="69810188"/>
<proteinExistence type="predicted"/>
<dbReference type="RefSeq" id="WP_010351895.1">
    <property type="nucleotide sequence ID" value="NZ_CP122369.1"/>
</dbReference>
<dbReference type="Proteomes" id="UP001272987">
    <property type="component" value="Unassembled WGS sequence"/>
</dbReference>
<evidence type="ECO:0000313" key="3">
    <source>
        <dbReference type="EMBL" id="MDX3017252.1"/>
    </source>
</evidence>
<evidence type="ECO:0000313" key="4">
    <source>
        <dbReference type="Proteomes" id="UP001272987"/>
    </source>
</evidence>
<keyword evidence="4" id="KW-1185">Reference proteome</keyword>
<accession>A0AAP6BFP8</accession>
<dbReference type="AlphaFoldDB" id="A0AAP6BFP8"/>
<sequence>MDENAPEKYPREGVPLGRDTGEVPVGRPYGTGSARWRALWWRVRGALRWPVRNRG</sequence>
<name>A0AAP6BFP8_9ACTN</name>
<comment type="caution">
    <text evidence="2">The sequence shown here is derived from an EMBL/GenBank/DDBJ whole genome shotgun (WGS) entry which is preliminary data.</text>
</comment>
<evidence type="ECO:0000313" key="2">
    <source>
        <dbReference type="EMBL" id="MDX2963900.1"/>
    </source>
</evidence>
<gene>
    <name evidence="2" type="ORF">PV399_29860</name>
    <name evidence="3" type="ORF">PV666_05065</name>
</gene>
<feature type="compositionally biased region" description="Basic and acidic residues" evidence="1">
    <location>
        <begin position="1"/>
        <end position="11"/>
    </location>
</feature>
<organism evidence="2 5">
    <name type="scientific">Streptomyces acidiscabies</name>
    <dbReference type="NCBI Taxonomy" id="42234"/>
    <lineage>
        <taxon>Bacteria</taxon>
        <taxon>Bacillati</taxon>
        <taxon>Actinomycetota</taxon>
        <taxon>Actinomycetes</taxon>
        <taxon>Kitasatosporales</taxon>
        <taxon>Streptomycetaceae</taxon>
        <taxon>Streptomyces</taxon>
    </lineage>
</organism>
<dbReference type="Proteomes" id="UP001282288">
    <property type="component" value="Unassembled WGS sequence"/>
</dbReference>
<dbReference type="EMBL" id="JARAWP010000002">
    <property type="protein sequence ID" value="MDX3017252.1"/>
    <property type="molecule type" value="Genomic_DNA"/>
</dbReference>
<reference evidence="2 4" key="1">
    <citation type="journal article" date="2023" name="Microb. Genom.">
        <title>Mesoterricola silvestris gen. nov., sp. nov., Mesoterricola sediminis sp. nov., Geothrix oryzae sp. nov., Geothrix edaphica sp. nov., Geothrix rubra sp. nov., and Geothrix limicola sp. nov., six novel members of Acidobacteriota isolated from soils.</title>
        <authorList>
            <person name="Weisberg A.J."/>
            <person name="Pearce E."/>
            <person name="Kramer C.G."/>
            <person name="Chang J.H."/>
            <person name="Clarke C.R."/>
        </authorList>
    </citation>
    <scope>NUCLEOTIDE SEQUENCE</scope>
    <source>
        <strain evidence="3 4">NB05-1H</strain>
        <strain evidence="2">NRRL_B-16521</strain>
    </source>
</reference>
<feature type="region of interest" description="Disordered" evidence="1">
    <location>
        <begin position="1"/>
        <end position="28"/>
    </location>
</feature>